<evidence type="ECO:0000313" key="4">
    <source>
        <dbReference type="EMBL" id="MCQ6958722.1"/>
    </source>
</evidence>
<dbReference type="Proteomes" id="UP001204376">
    <property type="component" value="Unassembled WGS sequence"/>
</dbReference>
<dbReference type="SUPFAM" id="SSF50494">
    <property type="entry name" value="Trypsin-like serine proteases"/>
    <property type="match status" value="1"/>
</dbReference>
<keyword evidence="5" id="KW-1185">Reference proteome</keyword>
<keyword evidence="1 4" id="KW-0645">Protease</keyword>
<dbReference type="RefSeq" id="WP_256538919.1">
    <property type="nucleotide sequence ID" value="NZ_JANHOH010000002.1"/>
</dbReference>
<dbReference type="InterPro" id="IPR001478">
    <property type="entry name" value="PDZ"/>
</dbReference>
<dbReference type="InterPro" id="IPR009003">
    <property type="entry name" value="Peptidase_S1_PA"/>
</dbReference>
<accession>A0ABT1T2E0</accession>
<dbReference type="GO" id="GO:0006508">
    <property type="term" value="P:proteolysis"/>
    <property type="evidence" value="ECO:0007669"/>
    <property type="project" value="UniProtKB-KW"/>
</dbReference>
<dbReference type="EMBL" id="JANHOH010000002">
    <property type="protein sequence ID" value="MCQ6958722.1"/>
    <property type="molecule type" value="Genomic_DNA"/>
</dbReference>
<dbReference type="Gene3D" id="2.40.10.120">
    <property type="match status" value="1"/>
</dbReference>
<evidence type="ECO:0000256" key="2">
    <source>
        <dbReference type="ARBA" id="ARBA00022801"/>
    </source>
</evidence>
<dbReference type="Pfam" id="PF13365">
    <property type="entry name" value="Trypsin_2"/>
    <property type="match status" value="1"/>
</dbReference>
<keyword evidence="2" id="KW-0378">Hydrolase</keyword>
<dbReference type="Pfam" id="PF13180">
    <property type="entry name" value="PDZ_2"/>
    <property type="match status" value="1"/>
</dbReference>
<dbReference type="PRINTS" id="PR00834">
    <property type="entry name" value="PROTEASES2C"/>
</dbReference>
<gene>
    <name evidence="4" type="ORF">NPE20_12170</name>
</gene>
<dbReference type="PROSITE" id="PS50106">
    <property type="entry name" value="PDZ"/>
    <property type="match status" value="1"/>
</dbReference>
<reference evidence="4 5" key="1">
    <citation type="submission" date="2022-07" db="EMBL/GenBank/DDBJ databases">
        <title>Mucilaginibacter sp. JC4.</title>
        <authorList>
            <person name="Le V."/>
            <person name="Ko S.-R."/>
            <person name="Ahn C.-Y."/>
            <person name="Oh H.-M."/>
        </authorList>
    </citation>
    <scope>NUCLEOTIDE SEQUENCE [LARGE SCALE GENOMIC DNA]</scope>
    <source>
        <strain evidence="4 5">JC4</strain>
    </source>
</reference>
<name>A0ABT1T2E0_9SPHI</name>
<proteinExistence type="predicted"/>
<dbReference type="PANTHER" id="PTHR43343:SF3">
    <property type="entry name" value="PROTEASE DO-LIKE 8, CHLOROPLASTIC"/>
    <property type="match status" value="1"/>
</dbReference>
<feature type="domain" description="PDZ" evidence="3">
    <location>
        <begin position="285"/>
        <end position="361"/>
    </location>
</feature>
<sequence length="393" mass="41821">MSDGDHVHTDLVSSYKKNVRLSFRKKPIMKNLLIYGLLLLPAILKAQVPTDNGLSAAVTRALPAVVVVQSFLSDSILAVRPQSPLVKNLPTAATETGKLIASASGVVLSADGYVMTNAHVLAGGDSLNVILPNRRSYRAVLVGTDDQADLALLKIAASGLAFIERGDPGLLGIGDQVLAIGNPLELTSTVTAGILSARYRSIDDNLTLSTVNSFLQTDAAINEGMSGSALLNRQGQLIGMNAAIISPSGTFAGYSFAIPAQLVYKAYHDLLRYTHVRHGCLEGSFSDLNDAQARRLGTSTANGVLVESVLKSGAGYQAGLRKNDVITAVDRQPVYFAAQLREIIAIRDPGEQLELTVEHSGKVTVITAVLSENRDRRDLAGRQHAPNVKQVQH</sequence>
<organism evidence="4 5">
    <name type="scientific">Mucilaginibacter aquariorum</name>
    <dbReference type="NCBI Taxonomy" id="2967225"/>
    <lineage>
        <taxon>Bacteria</taxon>
        <taxon>Pseudomonadati</taxon>
        <taxon>Bacteroidota</taxon>
        <taxon>Sphingobacteriia</taxon>
        <taxon>Sphingobacteriales</taxon>
        <taxon>Sphingobacteriaceae</taxon>
        <taxon>Mucilaginibacter</taxon>
    </lineage>
</organism>
<dbReference type="Gene3D" id="2.30.42.10">
    <property type="match status" value="1"/>
</dbReference>
<dbReference type="InterPro" id="IPR051201">
    <property type="entry name" value="Chloro_Bact_Ser_Proteases"/>
</dbReference>
<evidence type="ECO:0000259" key="3">
    <source>
        <dbReference type="PROSITE" id="PS50106"/>
    </source>
</evidence>
<dbReference type="PANTHER" id="PTHR43343">
    <property type="entry name" value="PEPTIDASE S12"/>
    <property type="match status" value="1"/>
</dbReference>
<dbReference type="CDD" id="cd06779">
    <property type="entry name" value="cpPDZ_Deg_HtrA-like"/>
    <property type="match status" value="1"/>
</dbReference>
<protein>
    <submittedName>
        <fullName evidence="4">S1C family serine protease</fullName>
    </submittedName>
</protein>
<evidence type="ECO:0000256" key="1">
    <source>
        <dbReference type="ARBA" id="ARBA00022670"/>
    </source>
</evidence>
<dbReference type="InterPro" id="IPR001940">
    <property type="entry name" value="Peptidase_S1C"/>
</dbReference>
<evidence type="ECO:0000313" key="5">
    <source>
        <dbReference type="Proteomes" id="UP001204376"/>
    </source>
</evidence>
<dbReference type="SUPFAM" id="SSF50156">
    <property type="entry name" value="PDZ domain-like"/>
    <property type="match status" value="1"/>
</dbReference>
<comment type="caution">
    <text evidence="4">The sequence shown here is derived from an EMBL/GenBank/DDBJ whole genome shotgun (WGS) entry which is preliminary data.</text>
</comment>
<dbReference type="SMART" id="SM00228">
    <property type="entry name" value="PDZ"/>
    <property type="match status" value="1"/>
</dbReference>
<dbReference type="InterPro" id="IPR036034">
    <property type="entry name" value="PDZ_sf"/>
</dbReference>
<dbReference type="GO" id="GO:0008233">
    <property type="term" value="F:peptidase activity"/>
    <property type="evidence" value="ECO:0007669"/>
    <property type="project" value="UniProtKB-KW"/>
</dbReference>